<dbReference type="Proteomes" id="UP000229897">
    <property type="component" value="Chromosome"/>
</dbReference>
<gene>
    <name evidence="2" type="ORF">CR152_20170</name>
</gene>
<proteinExistence type="predicted"/>
<organism evidence="2 3">
    <name type="scientific">Massilia violaceinigra</name>
    <dbReference type="NCBI Taxonomy" id="2045208"/>
    <lineage>
        <taxon>Bacteria</taxon>
        <taxon>Pseudomonadati</taxon>
        <taxon>Pseudomonadota</taxon>
        <taxon>Betaproteobacteria</taxon>
        <taxon>Burkholderiales</taxon>
        <taxon>Oxalobacteraceae</taxon>
        <taxon>Telluria group</taxon>
        <taxon>Massilia</taxon>
    </lineage>
</organism>
<evidence type="ECO:0000313" key="3">
    <source>
        <dbReference type="Proteomes" id="UP000229897"/>
    </source>
</evidence>
<protein>
    <submittedName>
        <fullName evidence="2">Uncharacterized protein</fullName>
    </submittedName>
</protein>
<sequence>MSTSPVRSIVALLIATALALPASAAGLNISLKHGSAHEQDLQKQLERLTAAHDLSTWIQTDKIVVDEKTIPHSHPVLTLHTRHFNDDGALVSTFIHEQMHWWLSKHPRQTRQALREIRKRYPALPVGYPDGADSLAASQEHLLVIFLELDGVERVLGKAEHDRLLTFWSSDHYKKLYDIVARDREQIGAILRKHQLML</sequence>
<accession>A0A2D2DNL6</accession>
<dbReference type="KEGG" id="mass:CR152_20170"/>
<feature type="chain" id="PRO_5013938016" evidence="1">
    <location>
        <begin position="25"/>
        <end position="198"/>
    </location>
</feature>
<dbReference type="AlphaFoldDB" id="A0A2D2DNL6"/>
<evidence type="ECO:0000313" key="2">
    <source>
        <dbReference type="EMBL" id="ATQ76572.1"/>
    </source>
</evidence>
<feature type="signal peptide" evidence="1">
    <location>
        <begin position="1"/>
        <end position="24"/>
    </location>
</feature>
<dbReference type="OrthoDB" id="5195461at2"/>
<keyword evidence="1" id="KW-0732">Signal</keyword>
<evidence type="ECO:0000256" key="1">
    <source>
        <dbReference type="SAM" id="SignalP"/>
    </source>
</evidence>
<dbReference type="RefSeq" id="WP_099877713.1">
    <property type="nucleotide sequence ID" value="NZ_CP024608.1"/>
</dbReference>
<reference evidence="2" key="1">
    <citation type="submission" date="2017-10" db="EMBL/GenBank/DDBJ databases">
        <title>Massilia psychrophilum sp. nov., a novel purple-pigmented bacterium isolated from Tianshan glacier, Xinjiang Municipality, China.</title>
        <authorList>
            <person name="Wang H."/>
        </authorList>
    </citation>
    <scope>NUCLEOTIDE SEQUENCE [LARGE SCALE GENOMIC DNA]</scope>
    <source>
        <strain evidence="2">B2</strain>
    </source>
</reference>
<dbReference type="EMBL" id="CP024608">
    <property type="protein sequence ID" value="ATQ76572.1"/>
    <property type="molecule type" value="Genomic_DNA"/>
</dbReference>
<name>A0A2D2DNL6_9BURK</name>
<keyword evidence="3" id="KW-1185">Reference proteome</keyword>